<reference evidence="9" key="1">
    <citation type="journal article" date="2023" name="G3 (Bethesda)">
        <title>Whole genome assemblies of Zophobas morio and Tenebrio molitor.</title>
        <authorList>
            <person name="Kaur S."/>
            <person name="Stinson S.A."/>
            <person name="diCenzo G.C."/>
        </authorList>
    </citation>
    <scope>NUCLEOTIDE SEQUENCE</scope>
    <source>
        <strain evidence="9">QUZm001</strain>
    </source>
</reference>
<evidence type="ECO:0008006" key="11">
    <source>
        <dbReference type="Google" id="ProtNLM"/>
    </source>
</evidence>
<evidence type="ECO:0000256" key="6">
    <source>
        <dbReference type="ARBA" id="ARBA00023170"/>
    </source>
</evidence>
<keyword evidence="4 8" id="KW-1133">Transmembrane helix</keyword>
<comment type="subcellular location">
    <subcellularLocation>
        <location evidence="1">Cell membrane</location>
        <topology evidence="1">Multi-pass membrane protein</topology>
    </subcellularLocation>
</comment>
<feature type="transmembrane region" description="Helical" evidence="8">
    <location>
        <begin position="147"/>
        <end position="171"/>
    </location>
</feature>
<dbReference type="EMBL" id="JALNTZ010000006">
    <property type="protein sequence ID" value="KAJ3648633.1"/>
    <property type="molecule type" value="Genomic_DNA"/>
</dbReference>
<dbReference type="PANTHER" id="PTHR21143">
    <property type="entry name" value="INVERTEBRATE GUSTATORY RECEPTOR"/>
    <property type="match status" value="1"/>
</dbReference>
<keyword evidence="10" id="KW-1185">Reference proteome</keyword>
<evidence type="ECO:0000256" key="1">
    <source>
        <dbReference type="ARBA" id="ARBA00004651"/>
    </source>
</evidence>
<evidence type="ECO:0000313" key="9">
    <source>
        <dbReference type="EMBL" id="KAJ3648633.1"/>
    </source>
</evidence>
<evidence type="ECO:0000256" key="3">
    <source>
        <dbReference type="ARBA" id="ARBA00022692"/>
    </source>
</evidence>
<feature type="transmembrane region" description="Helical" evidence="8">
    <location>
        <begin position="253"/>
        <end position="275"/>
    </location>
</feature>
<keyword evidence="2" id="KW-1003">Cell membrane</keyword>
<protein>
    <recommendedName>
        <fullName evidence="11">Gustatory receptor</fullName>
    </recommendedName>
</protein>
<dbReference type="GO" id="GO:0007165">
    <property type="term" value="P:signal transduction"/>
    <property type="evidence" value="ECO:0007669"/>
    <property type="project" value="UniProtKB-KW"/>
</dbReference>
<keyword evidence="7" id="KW-0807">Transducer</keyword>
<evidence type="ECO:0000256" key="5">
    <source>
        <dbReference type="ARBA" id="ARBA00023136"/>
    </source>
</evidence>
<dbReference type="GO" id="GO:0043025">
    <property type="term" value="C:neuronal cell body"/>
    <property type="evidence" value="ECO:0007669"/>
    <property type="project" value="TreeGrafter"/>
</dbReference>
<dbReference type="GO" id="GO:0030424">
    <property type="term" value="C:axon"/>
    <property type="evidence" value="ECO:0007669"/>
    <property type="project" value="TreeGrafter"/>
</dbReference>
<comment type="caution">
    <text evidence="9">The sequence shown here is derived from an EMBL/GenBank/DDBJ whole genome shotgun (WGS) entry which is preliminary data.</text>
</comment>
<accession>A0AA38I3K0</accession>
<feature type="transmembrane region" description="Helical" evidence="8">
    <location>
        <begin position="5"/>
        <end position="23"/>
    </location>
</feature>
<keyword evidence="5 8" id="KW-0472">Membrane</keyword>
<evidence type="ECO:0000256" key="4">
    <source>
        <dbReference type="ARBA" id="ARBA00022989"/>
    </source>
</evidence>
<proteinExistence type="predicted"/>
<dbReference type="GO" id="GO:0050909">
    <property type="term" value="P:sensory perception of taste"/>
    <property type="evidence" value="ECO:0007669"/>
    <property type="project" value="InterPro"/>
</dbReference>
<dbReference type="PANTHER" id="PTHR21143:SF133">
    <property type="entry name" value="GUSTATORY AND PHEROMONE RECEPTOR 32A-RELATED"/>
    <property type="match status" value="1"/>
</dbReference>
<dbReference type="InterPro" id="IPR013604">
    <property type="entry name" value="7TM_chemorcpt"/>
</dbReference>
<evidence type="ECO:0000256" key="2">
    <source>
        <dbReference type="ARBA" id="ARBA00022475"/>
    </source>
</evidence>
<keyword evidence="3 8" id="KW-0812">Transmembrane</keyword>
<organism evidence="9 10">
    <name type="scientific">Zophobas morio</name>
    <dbReference type="NCBI Taxonomy" id="2755281"/>
    <lineage>
        <taxon>Eukaryota</taxon>
        <taxon>Metazoa</taxon>
        <taxon>Ecdysozoa</taxon>
        <taxon>Arthropoda</taxon>
        <taxon>Hexapoda</taxon>
        <taxon>Insecta</taxon>
        <taxon>Pterygota</taxon>
        <taxon>Neoptera</taxon>
        <taxon>Endopterygota</taxon>
        <taxon>Coleoptera</taxon>
        <taxon>Polyphaga</taxon>
        <taxon>Cucujiformia</taxon>
        <taxon>Tenebrionidae</taxon>
        <taxon>Zophobas</taxon>
    </lineage>
</organism>
<dbReference type="Proteomes" id="UP001168821">
    <property type="component" value="Unassembled WGS sequence"/>
</dbReference>
<dbReference type="Pfam" id="PF08395">
    <property type="entry name" value="7tm_7"/>
    <property type="match status" value="1"/>
</dbReference>
<evidence type="ECO:0000256" key="7">
    <source>
        <dbReference type="ARBA" id="ARBA00023224"/>
    </source>
</evidence>
<feature type="transmembrane region" description="Helical" evidence="8">
    <location>
        <begin position="29"/>
        <end position="49"/>
    </location>
</feature>
<gene>
    <name evidence="9" type="ORF">Zmor_020424</name>
</gene>
<evidence type="ECO:0000256" key="8">
    <source>
        <dbReference type="SAM" id="Phobius"/>
    </source>
</evidence>
<feature type="transmembrane region" description="Helical" evidence="8">
    <location>
        <begin position="177"/>
        <end position="199"/>
    </location>
</feature>
<dbReference type="GO" id="GO:0005886">
    <property type="term" value="C:plasma membrane"/>
    <property type="evidence" value="ECO:0007669"/>
    <property type="project" value="UniProtKB-SubCell"/>
</dbReference>
<sequence>MVLWFGNFITTLYTLILMLNASLQLRFMFSLWCNVFCYLLWLLMIVCIYSRTQAEANKTATYIHEIWNQHSQKKDLNEELRHLQLIACRFLNTKLIFNAKNIFRLDETFFHVESLRFNVQVIEDLSYVHYKLRNLALEVCKNFENTIAVYLVVLFQNMLEYGYFVVLIMARAKLDNIIFWITTLFIHLFCWLLAVVHIFTRVEKEANRTVTLVHDMWNACVKNDVNKKLYLQLVSVRLLSTNLHFTLKGMLKLNWTLCHTVLAAVATYIVIMIQLHV</sequence>
<name>A0AA38I3K0_9CUCU</name>
<dbReference type="AlphaFoldDB" id="A0AA38I3K0"/>
<evidence type="ECO:0000313" key="10">
    <source>
        <dbReference type="Proteomes" id="UP001168821"/>
    </source>
</evidence>
<dbReference type="GO" id="GO:0008049">
    <property type="term" value="P:male courtship behavior"/>
    <property type="evidence" value="ECO:0007669"/>
    <property type="project" value="TreeGrafter"/>
</dbReference>
<dbReference type="GO" id="GO:0030425">
    <property type="term" value="C:dendrite"/>
    <property type="evidence" value="ECO:0007669"/>
    <property type="project" value="TreeGrafter"/>
</dbReference>
<dbReference type="GO" id="GO:0007635">
    <property type="term" value="P:chemosensory behavior"/>
    <property type="evidence" value="ECO:0007669"/>
    <property type="project" value="TreeGrafter"/>
</dbReference>
<keyword evidence="6" id="KW-0675">Receptor</keyword>